<proteinExistence type="predicted"/>
<reference evidence="2" key="2">
    <citation type="journal article" date="2023" name="BMC Genomics">
        <title>Pest status, molecular evolution, and epigenetic factors derived from the genome assembly of Frankliniella fusca, a thysanopteran phytovirus vector.</title>
        <authorList>
            <person name="Catto M.A."/>
            <person name="Labadie P.E."/>
            <person name="Jacobson A.L."/>
            <person name="Kennedy G.G."/>
            <person name="Srinivasan R."/>
            <person name="Hunt B.G."/>
        </authorList>
    </citation>
    <scope>NUCLEOTIDE SEQUENCE</scope>
    <source>
        <strain evidence="2">PL_HMW_Pooled</strain>
    </source>
</reference>
<evidence type="ECO:0000313" key="3">
    <source>
        <dbReference type="Proteomes" id="UP001219518"/>
    </source>
</evidence>
<comment type="caution">
    <text evidence="2">The sequence shown here is derived from an EMBL/GenBank/DDBJ whole genome shotgun (WGS) entry which is preliminary data.</text>
</comment>
<accession>A0AAE1LHH7</accession>
<protein>
    <submittedName>
        <fullName evidence="2">Transport inhibitor response 1-like protein</fullName>
    </submittedName>
</protein>
<reference evidence="2" key="1">
    <citation type="submission" date="2021-07" db="EMBL/GenBank/DDBJ databases">
        <authorList>
            <person name="Catto M.A."/>
            <person name="Jacobson A."/>
            <person name="Kennedy G."/>
            <person name="Labadie P."/>
            <person name="Hunt B.G."/>
            <person name="Srinivasan R."/>
        </authorList>
    </citation>
    <scope>NUCLEOTIDE SEQUENCE</scope>
    <source>
        <strain evidence="2">PL_HMW_Pooled</strain>
        <tissue evidence="2">Head</tissue>
    </source>
</reference>
<sequence length="208" mass="23251">MFKCRLGEPSESELSESSQPSSVTCRVKRNDFKSERMTQSESPSSDCSSRLSEMLASPLTSRLGCSPEPQFHPFKVPRPDPAGYISVHTDAAKKNLSILHEVQAKTDMFLKGNCECLVRNEKIYILFLSRTEDSVNQRPLIFGSDGSAVMKVHCVPFPLNDYLKNVRPARQLDSLSVNYCVYRIAQIVGVVLQFEISVAVPEPEFTSV</sequence>
<feature type="compositionally biased region" description="Polar residues" evidence="1">
    <location>
        <begin position="39"/>
        <end position="51"/>
    </location>
</feature>
<evidence type="ECO:0000313" key="2">
    <source>
        <dbReference type="EMBL" id="KAK3920436.1"/>
    </source>
</evidence>
<dbReference type="EMBL" id="JAHWGI010001000">
    <property type="protein sequence ID" value="KAK3920436.1"/>
    <property type="molecule type" value="Genomic_DNA"/>
</dbReference>
<dbReference type="Proteomes" id="UP001219518">
    <property type="component" value="Unassembled WGS sequence"/>
</dbReference>
<name>A0AAE1LHH7_9NEOP</name>
<keyword evidence="3" id="KW-1185">Reference proteome</keyword>
<dbReference type="AlphaFoldDB" id="A0AAE1LHH7"/>
<evidence type="ECO:0000256" key="1">
    <source>
        <dbReference type="SAM" id="MobiDB-lite"/>
    </source>
</evidence>
<feature type="compositionally biased region" description="Basic and acidic residues" evidence="1">
    <location>
        <begin position="28"/>
        <end position="38"/>
    </location>
</feature>
<gene>
    <name evidence="2" type="ORF">KUF71_001148</name>
</gene>
<feature type="region of interest" description="Disordered" evidence="1">
    <location>
        <begin position="1"/>
        <end position="51"/>
    </location>
</feature>
<organism evidence="2 3">
    <name type="scientific">Frankliniella fusca</name>
    <dbReference type="NCBI Taxonomy" id="407009"/>
    <lineage>
        <taxon>Eukaryota</taxon>
        <taxon>Metazoa</taxon>
        <taxon>Ecdysozoa</taxon>
        <taxon>Arthropoda</taxon>
        <taxon>Hexapoda</taxon>
        <taxon>Insecta</taxon>
        <taxon>Pterygota</taxon>
        <taxon>Neoptera</taxon>
        <taxon>Paraneoptera</taxon>
        <taxon>Thysanoptera</taxon>
        <taxon>Terebrantia</taxon>
        <taxon>Thripoidea</taxon>
        <taxon>Thripidae</taxon>
        <taxon>Frankliniella</taxon>
    </lineage>
</organism>